<accession>A0A139AMJ2</accession>
<feature type="region of interest" description="Disordered" evidence="1">
    <location>
        <begin position="16"/>
        <end position="56"/>
    </location>
</feature>
<gene>
    <name evidence="2" type="ORF">M427DRAFT_236800</name>
</gene>
<feature type="compositionally biased region" description="Polar residues" evidence="1">
    <location>
        <begin position="32"/>
        <end position="44"/>
    </location>
</feature>
<dbReference type="Proteomes" id="UP000070544">
    <property type="component" value="Unassembled WGS sequence"/>
</dbReference>
<name>A0A139AMJ2_GONPJ</name>
<evidence type="ECO:0000313" key="2">
    <source>
        <dbReference type="EMBL" id="KXS17987.1"/>
    </source>
</evidence>
<protein>
    <submittedName>
        <fullName evidence="2">Uncharacterized protein</fullName>
    </submittedName>
</protein>
<evidence type="ECO:0000256" key="1">
    <source>
        <dbReference type="SAM" id="MobiDB-lite"/>
    </source>
</evidence>
<proteinExistence type="predicted"/>
<dbReference type="EMBL" id="KQ965744">
    <property type="protein sequence ID" value="KXS17987.1"/>
    <property type="molecule type" value="Genomic_DNA"/>
</dbReference>
<organism evidence="2 3">
    <name type="scientific">Gonapodya prolifera (strain JEL478)</name>
    <name type="common">Monoblepharis prolifera</name>
    <dbReference type="NCBI Taxonomy" id="1344416"/>
    <lineage>
        <taxon>Eukaryota</taxon>
        <taxon>Fungi</taxon>
        <taxon>Fungi incertae sedis</taxon>
        <taxon>Chytridiomycota</taxon>
        <taxon>Chytridiomycota incertae sedis</taxon>
        <taxon>Monoblepharidomycetes</taxon>
        <taxon>Monoblepharidales</taxon>
        <taxon>Gonapodyaceae</taxon>
        <taxon>Gonapodya</taxon>
    </lineage>
</organism>
<reference evidence="2 3" key="1">
    <citation type="journal article" date="2015" name="Genome Biol. Evol.">
        <title>Phylogenomic analyses indicate that early fungi evolved digesting cell walls of algal ancestors of land plants.</title>
        <authorList>
            <person name="Chang Y."/>
            <person name="Wang S."/>
            <person name="Sekimoto S."/>
            <person name="Aerts A.L."/>
            <person name="Choi C."/>
            <person name="Clum A."/>
            <person name="LaButti K.M."/>
            <person name="Lindquist E.A."/>
            <person name="Yee Ngan C."/>
            <person name="Ohm R.A."/>
            <person name="Salamov A.A."/>
            <person name="Grigoriev I.V."/>
            <person name="Spatafora J.W."/>
            <person name="Berbee M.L."/>
        </authorList>
    </citation>
    <scope>NUCLEOTIDE SEQUENCE [LARGE SCALE GENOMIC DNA]</scope>
    <source>
        <strain evidence="2 3">JEL478</strain>
    </source>
</reference>
<dbReference type="AlphaFoldDB" id="A0A139AMJ2"/>
<keyword evidence="3" id="KW-1185">Reference proteome</keyword>
<sequence>MDCMWSGPCKVRVQKKTPLMQQESHTPIRDCSSVSSDQDHTMSSGAAAAQSPARNVGLTSRVNTQRAESEQNALFRHNSVQKLKVPGSAKNFLRQIVSTDPCAVSIDVASPTFDSPTRRTTTVPDSYPEQSMRAEDMLPEIFSVEEDSRINEGVRQRHINIPLFESKHFGRQMMNFKADSSSKYRVTPRTISFSSSLLNRLSTPCSLPDSAGEYSTGFDMNDITALAIRK</sequence>
<evidence type="ECO:0000313" key="3">
    <source>
        <dbReference type="Proteomes" id="UP000070544"/>
    </source>
</evidence>